<reference evidence="3" key="1">
    <citation type="submission" date="2016-05" db="EMBL/GenBank/DDBJ databases">
        <authorList>
            <person name="Wang W."/>
            <person name="Zhu L."/>
        </authorList>
    </citation>
    <scope>NUCLEOTIDE SEQUENCE [LARGE SCALE GENOMIC DNA]</scope>
    <source>
        <strain evidence="3">W-2</strain>
    </source>
</reference>
<gene>
    <name evidence="2" type="ORF">A7K69_10740</name>
</gene>
<dbReference type="PATRIC" id="fig|1426.38.peg.3621"/>
<evidence type="ECO:0000313" key="3">
    <source>
        <dbReference type="Proteomes" id="UP000078290"/>
    </source>
</evidence>
<dbReference type="RefSeq" id="WP_003252898.1">
    <property type="nucleotide sequence ID" value="NZ_LUCT01000031.1"/>
</dbReference>
<accession>A0A178TWV0</accession>
<dbReference type="EMBL" id="LXMA01000038">
    <property type="protein sequence ID" value="OAT71879.1"/>
    <property type="molecule type" value="Genomic_DNA"/>
</dbReference>
<sequence length="66" mass="8000">MAEKKVENVKEEQEFFLYELRQHSQKLFGVKPEVFDGAFFDYKETRATKKEAEKRIQAFLKKEVRQ</sequence>
<comment type="caution">
    <text evidence="2">The sequence shown here is derived from an EMBL/GenBank/DDBJ whole genome shotgun (WGS) entry which is preliminary data.</text>
</comment>
<organism evidence="2 3">
    <name type="scientific">Parageobacillus thermoglucosidasius</name>
    <name type="common">Geobacillus thermoglucosidasius</name>
    <dbReference type="NCBI Taxonomy" id="1426"/>
    <lineage>
        <taxon>Bacteria</taxon>
        <taxon>Bacillati</taxon>
        <taxon>Bacillota</taxon>
        <taxon>Bacilli</taxon>
        <taxon>Bacillales</taxon>
        <taxon>Anoxybacillaceae</taxon>
        <taxon>Parageobacillus</taxon>
    </lineage>
</organism>
<protein>
    <recommendedName>
        <fullName evidence="1">YqzN/YkzM domain-containing protein</fullName>
    </recommendedName>
</protein>
<name>A0A178TWV0_PARTM</name>
<evidence type="ECO:0000313" key="2">
    <source>
        <dbReference type="EMBL" id="OAT71879.1"/>
    </source>
</evidence>
<dbReference type="AlphaFoldDB" id="A0A178TWV0"/>
<dbReference type="InterPro" id="IPR058869">
    <property type="entry name" value="YqzN_YkzM"/>
</dbReference>
<dbReference type="Pfam" id="PF26160">
    <property type="entry name" value="YqzN_YkzM"/>
    <property type="match status" value="1"/>
</dbReference>
<feature type="domain" description="YqzN/YkzM" evidence="1">
    <location>
        <begin position="13"/>
        <end position="63"/>
    </location>
</feature>
<proteinExistence type="predicted"/>
<evidence type="ECO:0000259" key="1">
    <source>
        <dbReference type="Pfam" id="PF26160"/>
    </source>
</evidence>
<dbReference type="Proteomes" id="UP000078290">
    <property type="component" value="Unassembled WGS sequence"/>
</dbReference>